<evidence type="ECO:0000256" key="5">
    <source>
        <dbReference type="ARBA" id="ARBA00023124"/>
    </source>
</evidence>
<evidence type="ECO:0000256" key="2">
    <source>
        <dbReference type="ARBA" id="ARBA00022670"/>
    </source>
</evidence>
<dbReference type="PANTHER" id="PTHR13604">
    <property type="entry name" value="DC12-RELATED"/>
    <property type="match status" value="1"/>
</dbReference>
<keyword evidence="7" id="KW-0456">Lyase</keyword>
<evidence type="ECO:0000313" key="10">
    <source>
        <dbReference type="EMBL" id="MDA5093902.1"/>
    </source>
</evidence>
<comment type="caution">
    <text evidence="10">The sequence shown here is derived from an EMBL/GenBank/DDBJ whole genome shotgun (WGS) entry which is preliminary data.</text>
</comment>
<gene>
    <name evidence="10" type="ORF">O2N63_07360</name>
</gene>
<dbReference type="Pfam" id="PF02586">
    <property type="entry name" value="SRAP"/>
    <property type="match status" value="1"/>
</dbReference>
<accession>A0ABT4W269</accession>
<dbReference type="PANTHER" id="PTHR13604:SF0">
    <property type="entry name" value="ABASIC SITE PROCESSING PROTEIN HMCES"/>
    <property type="match status" value="1"/>
</dbReference>
<dbReference type="EMBL" id="JAQIIO010000003">
    <property type="protein sequence ID" value="MDA5093902.1"/>
    <property type="molecule type" value="Genomic_DNA"/>
</dbReference>
<feature type="region of interest" description="Disordered" evidence="9">
    <location>
        <begin position="218"/>
        <end position="254"/>
    </location>
</feature>
<keyword evidence="3" id="KW-0227">DNA damage</keyword>
<dbReference type="Gene3D" id="3.90.1680.10">
    <property type="entry name" value="SOS response associated peptidase-like"/>
    <property type="match status" value="1"/>
</dbReference>
<keyword evidence="6" id="KW-0238">DNA-binding</keyword>
<comment type="similarity">
    <text evidence="1 8">Belongs to the SOS response-associated peptidase family.</text>
</comment>
<keyword evidence="5" id="KW-0190">Covalent protein-DNA linkage</keyword>
<protein>
    <recommendedName>
        <fullName evidence="8">Abasic site processing protein</fullName>
        <ecNumber evidence="8">3.4.-.-</ecNumber>
    </recommendedName>
</protein>
<sequence length="254" mass="28244">MCGRLIAGDMTQAQMLAIIEGFLYPGQSVITETDAPPAATGFNVKPTQQVNILFPQGAGITASTARWWLVPPWFKGEAEEWKATTFNAKIETAFEKPTFRDAWKHGRCLVPAMGYYEWSGPKANRIPNFVHLETNHPIHLFAGLHSQMPDGRRTCTLLTRPALPEITDLHPRMPVLLSPDEAQGWLDHSAPDDEIRDGFGTHWEGRFRVQPVAKFGMKDNGPQLIEPLEEDEGATTTTTPPKDQGGQADLFDLN</sequence>
<dbReference type="SUPFAM" id="SSF143081">
    <property type="entry name" value="BB1717-like"/>
    <property type="match status" value="1"/>
</dbReference>
<keyword evidence="4 8" id="KW-0378">Hydrolase</keyword>
<proteinExistence type="inferred from homology"/>
<name>A0ABT4W269_9RHOB</name>
<evidence type="ECO:0000256" key="9">
    <source>
        <dbReference type="SAM" id="MobiDB-lite"/>
    </source>
</evidence>
<evidence type="ECO:0000256" key="7">
    <source>
        <dbReference type="ARBA" id="ARBA00023239"/>
    </source>
</evidence>
<evidence type="ECO:0000256" key="3">
    <source>
        <dbReference type="ARBA" id="ARBA00022763"/>
    </source>
</evidence>
<evidence type="ECO:0000313" key="11">
    <source>
        <dbReference type="Proteomes" id="UP001528040"/>
    </source>
</evidence>
<dbReference type="Proteomes" id="UP001528040">
    <property type="component" value="Unassembled WGS sequence"/>
</dbReference>
<keyword evidence="2 8" id="KW-0645">Protease</keyword>
<keyword evidence="11" id="KW-1185">Reference proteome</keyword>
<evidence type="ECO:0000256" key="8">
    <source>
        <dbReference type="RuleBase" id="RU364100"/>
    </source>
</evidence>
<dbReference type="InterPro" id="IPR036590">
    <property type="entry name" value="SRAP-like"/>
</dbReference>
<reference evidence="10 11" key="1">
    <citation type="submission" date="2023-01" db="EMBL/GenBank/DDBJ databases">
        <authorList>
            <person name="Yoon J.-W."/>
        </authorList>
    </citation>
    <scope>NUCLEOTIDE SEQUENCE [LARGE SCALE GENOMIC DNA]</scope>
    <source>
        <strain evidence="10 11">KMU-50</strain>
    </source>
</reference>
<organism evidence="10 11">
    <name type="scientific">Aliiroseovarius salicola</name>
    <dbReference type="NCBI Taxonomy" id="3009082"/>
    <lineage>
        <taxon>Bacteria</taxon>
        <taxon>Pseudomonadati</taxon>
        <taxon>Pseudomonadota</taxon>
        <taxon>Alphaproteobacteria</taxon>
        <taxon>Rhodobacterales</taxon>
        <taxon>Paracoccaceae</taxon>
        <taxon>Aliiroseovarius</taxon>
    </lineage>
</organism>
<dbReference type="RefSeq" id="WP_271053605.1">
    <property type="nucleotide sequence ID" value="NZ_JAQIIO010000003.1"/>
</dbReference>
<dbReference type="EC" id="3.4.-.-" evidence="8"/>
<evidence type="ECO:0000256" key="6">
    <source>
        <dbReference type="ARBA" id="ARBA00023125"/>
    </source>
</evidence>
<dbReference type="InterPro" id="IPR003738">
    <property type="entry name" value="SRAP"/>
</dbReference>
<evidence type="ECO:0000256" key="1">
    <source>
        <dbReference type="ARBA" id="ARBA00008136"/>
    </source>
</evidence>
<evidence type="ECO:0000256" key="4">
    <source>
        <dbReference type="ARBA" id="ARBA00022801"/>
    </source>
</evidence>